<keyword evidence="3" id="KW-1185">Reference proteome</keyword>
<feature type="non-terminal residue" evidence="2">
    <location>
        <position position="230"/>
    </location>
</feature>
<dbReference type="Proteomes" id="UP000824469">
    <property type="component" value="Unassembled WGS sequence"/>
</dbReference>
<organism evidence="2 3">
    <name type="scientific">Taxus chinensis</name>
    <name type="common">Chinese yew</name>
    <name type="synonym">Taxus wallichiana var. chinensis</name>
    <dbReference type="NCBI Taxonomy" id="29808"/>
    <lineage>
        <taxon>Eukaryota</taxon>
        <taxon>Viridiplantae</taxon>
        <taxon>Streptophyta</taxon>
        <taxon>Embryophyta</taxon>
        <taxon>Tracheophyta</taxon>
        <taxon>Spermatophyta</taxon>
        <taxon>Pinopsida</taxon>
        <taxon>Pinidae</taxon>
        <taxon>Conifers II</taxon>
        <taxon>Cupressales</taxon>
        <taxon>Taxaceae</taxon>
        <taxon>Taxus</taxon>
    </lineage>
</organism>
<dbReference type="AlphaFoldDB" id="A0AA38FHP4"/>
<comment type="caution">
    <text evidence="2">The sequence shown here is derived from an EMBL/GenBank/DDBJ whole genome shotgun (WGS) entry which is preliminary data.</text>
</comment>
<name>A0AA38FHP4_TAXCH</name>
<proteinExistence type="predicted"/>
<evidence type="ECO:0000256" key="1">
    <source>
        <dbReference type="SAM" id="MobiDB-lite"/>
    </source>
</evidence>
<sequence length="230" mass="25801">IEAILAFFANSNNYKIALITVVGFYPLTLSDFVPLIDGGSGSTFEAEGTLEAKGTVEGTVQRFVHKCLCPQSRAHSSSPMKESTKAQEATNSRKHSEVMKPRTHGSTRKSQSQKTSELRSHELRKQSNSDKLAFNYSYSECRFRRFVNDNYGFMEWTNLMGSCVTCEPSATSVRTSLGDPKWSNGHKPVVDLVAMDLMRAVLSAARRQRFFHGLTRCFVALWRPLHPLTL</sequence>
<feature type="region of interest" description="Disordered" evidence="1">
    <location>
        <begin position="72"/>
        <end position="124"/>
    </location>
</feature>
<feature type="compositionally biased region" description="Polar residues" evidence="1">
    <location>
        <begin position="73"/>
        <end position="90"/>
    </location>
</feature>
<reference evidence="2 3" key="1">
    <citation type="journal article" date="2021" name="Nat. Plants">
        <title>The Taxus genome provides insights into paclitaxel biosynthesis.</title>
        <authorList>
            <person name="Xiong X."/>
            <person name="Gou J."/>
            <person name="Liao Q."/>
            <person name="Li Y."/>
            <person name="Zhou Q."/>
            <person name="Bi G."/>
            <person name="Li C."/>
            <person name="Du R."/>
            <person name="Wang X."/>
            <person name="Sun T."/>
            <person name="Guo L."/>
            <person name="Liang H."/>
            <person name="Lu P."/>
            <person name="Wu Y."/>
            <person name="Zhang Z."/>
            <person name="Ro D.K."/>
            <person name="Shang Y."/>
            <person name="Huang S."/>
            <person name="Yan J."/>
        </authorList>
    </citation>
    <scope>NUCLEOTIDE SEQUENCE [LARGE SCALE GENOMIC DNA]</scope>
    <source>
        <strain evidence="2">Ta-2019</strain>
    </source>
</reference>
<gene>
    <name evidence="2" type="ORF">KI387_013920</name>
</gene>
<evidence type="ECO:0000313" key="3">
    <source>
        <dbReference type="Proteomes" id="UP000824469"/>
    </source>
</evidence>
<feature type="non-terminal residue" evidence="2">
    <location>
        <position position="1"/>
    </location>
</feature>
<protein>
    <submittedName>
        <fullName evidence="2">Uncharacterized protein</fullName>
    </submittedName>
</protein>
<accession>A0AA38FHP4</accession>
<dbReference type="EMBL" id="JAHRHJ020000009">
    <property type="protein sequence ID" value="KAH9302337.1"/>
    <property type="molecule type" value="Genomic_DNA"/>
</dbReference>
<evidence type="ECO:0000313" key="2">
    <source>
        <dbReference type="EMBL" id="KAH9302337.1"/>
    </source>
</evidence>